<protein>
    <recommendedName>
        <fullName evidence="4">Alpha/Beta hydrolase protein</fullName>
    </recommendedName>
</protein>
<accession>A0A5C3QUZ6</accession>
<keyword evidence="1" id="KW-0812">Transmembrane</keyword>
<reference evidence="2 3" key="1">
    <citation type="journal article" date="2019" name="Nat. Ecol. Evol.">
        <title>Megaphylogeny resolves global patterns of mushroom evolution.</title>
        <authorList>
            <person name="Varga T."/>
            <person name="Krizsan K."/>
            <person name="Foldi C."/>
            <person name="Dima B."/>
            <person name="Sanchez-Garcia M."/>
            <person name="Sanchez-Ramirez S."/>
            <person name="Szollosi G.J."/>
            <person name="Szarkandi J.G."/>
            <person name="Papp V."/>
            <person name="Albert L."/>
            <person name="Andreopoulos W."/>
            <person name="Angelini C."/>
            <person name="Antonin V."/>
            <person name="Barry K.W."/>
            <person name="Bougher N.L."/>
            <person name="Buchanan P."/>
            <person name="Buyck B."/>
            <person name="Bense V."/>
            <person name="Catcheside P."/>
            <person name="Chovatia M."/>
            <person name="Cooper J."/>
            <person name="Damon W."/>
            <person name="Desjardin D."/>
            <person name="Finy P."/>
            <person name="Geml J."/>
            <person name="Haridas S."/>
            <person name="Hughes K."/>
            <person name="Justo A."/>
            <person name="Karasinski D."/>
            <person name="Kautmanova I."/>
            <person name="Kiss B."/>
            <person name="Kocsube S."/>
            <person name="Kotiranta H."/>
            <person name="LaButti K.M."/>
            <person name="Lechner B.E."/>
            <person name="Liimatainen K."/>
            <person name="Lipzen A."/>
            <person name="Lukacs Z."/>
            <person name="Mihaltcheva S."/>
            <person name="Morgado L.N."/>
            <person name="Niskanen T."/>
            <person name="Noordeloos M.E."/>
            <person name="Ohm R.A."/>
            <person name="Ortiz-Santana B."/>
            <person name="Ovrebo C."/>
            <person name="Racz N."/>
            <person name="Riley R."/>
            <person name="Savchenko A."/>
            <person name="Shiryaev A."/>
            <person name="Soop K."/>
            <person name="Spirin V."/>
            <person name="Szebenyi C."/>
            <person name="Tomsovsky M."/>
            <person name="Tulloss R.E."/>
            <person name="Uehling J."/>
            <person name="Grigoriev I.V."/>
            <person name="Vagvolgyi C."/>
            <person name="Papp T."/>
            <person name="Martin F.M."/>
            <person name="Miettinen O."/>
            <person name="Hibbett D.S."/>
            <person name="Nagy L.G."/>
        </authorList>
    </citation>
    <scope>NUCLEOTIDE SEQUENCE [LARGE SCALE GENOMIC DNA]</scope>
    <source>
        <strain evidence="2 3">CBS 309.79</strain>
    </source>
</reference>
<keyword evidence="3" id="KW-1185">Reference proteome</keyword>
<dbReference type="PANTHER" id="PTHR37471:SF1">
    <property type="entry name" value="AB HYDROLASE-1 DOMAIN-CONTAINING PROTEIN"/>
    <property type="match status" value="1"/>
</dbReference>
<proteinExistence type="predicted"/>
<sequence length="542" mass="61723">MAPTNTQSEHTSIENIPTPPRPYTLSYFAVLIFLVAPIWSTTPAASLFIAHTLFIKHGGFWALGTTQRTTFCLALCEAIFSAYYYHLERKVSAAGTFGPGNVAELQTIFTRLLKTGMANLPEEGYDEETLDTERPGSPAESITLLGNDDPRAVDFRHSIRAWFRNAPWSSLRRQGVTRWLYWTIFNDYMPSSPQQISSSHQAILDHTYDQLQKRTGYVIPEGEGSAPLLLTLDKMVVCFRPLWWYTALAVINRYLEYRLEKHYQTRRISHEGLDFLIRIPTQWNAQKGPTPILFIHGLGLGLLQYYTVFIELFGSFTDRPILIPLQPHISQDIFHPRYLTPLPRREAVKRYTSLITKLGWTSDIALGMGEDDSSFSVSGRGVTVVSHSNGSYLHAWILKENPFMVSRSCFVDPVTFCGWEGELCYNFLYRPSRTGIELIMRYFVGTELGVANVLRRHFDWTSNSLFYEEIPHARDPQKALYVLGGQDDIVNSPRVKKYLTSHGIKKGIYYNPTARHGQALIGGGEGFPIILQWLRDEDSLTT</sequence>
<dbReference type="STRING" id="1884261.A0A5C3QUZ6"/>
<keyword evidence="1" id="KW-0472">Membrane</keyword>
<name>A0A5C3QUZ6_9AGAR</name>
<organism evidence="2 3">
    <name type="scientific">Pterulicium gracile</name>
    <dbReference type="NCBI Taxonomy" id="1884261"/>
    <lineage>
        <taxon>Eukaryota</taxon>
        <taxon>Fungi</taxon>
        <taxon>Dikarya</taxon>
        <taxon>Basidiomycota</taxon>
        <taxon>Agaricomycotina</taxon>
        <taxon>Agaricomycetes</taxon>
        <taxon>Agaricomycetidae</taxon>
        <taxon>Agaricales</taxon>
        <taxon>Pleurotineae</taxon>
        <taxon>Pterulaceae</taxon>
        <taxon>Pterulicium</taxon>
    </lineage>
</organism>
<gene>
    <name evidence="2" type="ORF">BDV98DRAFT_560740</name>
</gene>
<dbReference type="EMBL" id="ML178816">
    <property type="protein sequence ID" value="TFL05853.1"/>
    <property type="molecule type" value="Genomic_DNA"/>
</dbReference>
<feature type="transmembrane region" description="Helical" evidence="1">
    <location>
        <begin position="70"/>
        <end position="87"/>
    </location>
</feature>
<dbReference type="Proteomes" id="UP000305067">
    <property type="component" value="Unassembled WGS sequence"/>
</dbReference>
<dbReference type="OrthoDB" id="6431331at2759"/>
<dbReference type="PANTHER" id="PTHR37471">
    <property type="entry name" value="UNNAMED PRODUCT"/>
    <property type="match status" value="1"/>
</dbReference>
<evidence type="ECO:0000313" key="3">
    <source>
        <dbReference type="Proteomes" id="UP000305067"/>
    </source>
</evidence>
<evidence type="ECO:0000256" key="1">
    <source>
        <dbReference type="SAM" id="Phobius"/>
    </source>
</evidence>
<dbReference type="SUPFAM" id="SSF53474">
    <property type="entry name" value="alpha/beta-Hydrolases"/>
    <property type="match status" value="1"/>
</dbReference>
<evidence type="ECO:0008006" key="4">
    <source>
        <dbReference type="Google" id="ProtNLM"/>
    </source>
</evidence>
<keyword evidence="1" id="KW-1133">Transmembrane helix</keyword>
<evidence type="ECO:0000313" key="2">
    <source>
        <dbReference type="EMBL" id="TFL05853.1"/>
    </source>
</evidence>
<feature type="transmembrane region" description="Helical" evidence="1">
    <location>
        <begin position="27"/>
        <end position="49"/>
    </location>
</feature>
<dbReference type="AlphaFoldDB" id="A0A5C3QUZ6"/>
<dbReference type="InterPro" id="IPR029058">
    <property type="entry name" value="AB_hydrolase_fold"/>
</dbReference>